<dbReference type="InterPro" id="IPR011009">
    <property type="entry name" value="Kinase-like_dom_sf"/>
</dbReference>
<dbReference type="eggNOG" id="COG2187">
    <property type="taxonomic scope" value="Bacteria"/>
</dbReference>
<dbReference type="AlphaFoldDB" id="B4SAC9"/>
<dbReference type="RefSeq" id="WP_012508303.1">
    <property type="nucleotide sequence ID" value="NC_011060.1"/>
</dbReference>
<name>B4SAC9_PELPB</name>
<dbReference type="Gene3D" id="3.90.1200.10">
    <property type="match status" value="1"/>
</dbReference>
<dbReference type="HOGENOM" id="CLU_026771_1_1_10"/>
<dbReference type="InterPro" id="IPR002575">
    <property type="entry name" value="Aminoglycoside_PTrfase"/>
</dbReference>
<protein>
    <recommendedName>
        <fullName evidence="1">Aminoglycoside phosphotransferase domain-containing protein</fullName>
    </recommendedName>
</protein>
<dbReference type="InterPro" id="IPR052732">
    <property type="entry name" value="Cell-binding_unc_protein"/>
</dbReference>
<accession>B4SAC9</accession>
<evidence type="ECO:0000313" key="2">
    <source>
        <dbReference type="EMBL" id="ACF43815.1"/>
    </source>
</evidence>
<dbReference type="Gene3D" id="3.40.50.300">
    <property type="entry name" value="P-loop containing nucleotide triphosphate hydrolases"/>
    <property type="match status" value="1"/>
</dbReference>
<dbReference type="Proteomes" id="UP000002724">
    <property type="component" value="Chromosome"/>
</dbReference>
<gene>
    <name evidence="2" type="ordered locus">Ppha_1571</name>
</gene>
<feature type="domain" description="Aminoglycoside phosphotransferase" evidence="1">
    <location>
        <begin position="132"/>
        <end position="286"/>
    </location>
</feature>
<keyword evidence="3" id="KW-1185">Reference proteome</keyword>
<sequence>MESLAEALSHPAAYPRATGGVEVIETHISWIFLIGSFAYKLKKPLNLGFLDFSTPEKRHYYCTEELRLNRRLCPGIYLSVVPVLRSAESVLVDAEETIGAEWEIVDYVVKMVRFERTMELDRMLSAKLLTEKHIDTLSTMIAGFHASLPPAESESGFGHPDNLIKPILHNFTSMESIATSEHEIGQLEFLRNWSINEHQRLYPLFLQRKEGGFIRQCHGDMHTGNMVWWKEQIFIFDCIEFNEHLSIIDVISDLAFLFMDLVHGGEQELAWRFLNSYLAESGDYQALPLLNFYVVYRAMVRAKVTAIRYAQTNGQSQAEKILEEHRSYIRLALEFTRKQSALLILAFGVSGSGKTVVARHIADKIPCIHLRSDIERKRIGGLKPLERSDGSLYTAEIGLQTYRRLLDLADLGIGEGIAVIVDATFLRESQRELFIELAKTRKIPCRILRFSASEKVLVDRVQARYLRGNDASEADIAVLASQLESMEPLSAEEEALAINLNTEETIDETALAGLLQSLITRSPVQPGEGEQVLFQERVKS</sequence>
<dbReference type="STRING" id="324925.Ppha_1571"/>
<evidence type="ECO:0000259" key="1">
    <source>
        <dbReference type="Pfam" id="PF01636"/>
    </source>
</evidence>
<evidence type="ECO:0000313" key="3">
    <source>
        <dbReference type="Proteomes" id="UP000002724"/>
    </source>
</evidence>
<dbReference type="PANTHER" id="PTHR43883:SF1">
    <property type="entry name" value="GLUCONOKINASE"/>
    <property type="match status" value="1"/>
</dbReference>
<dbReference type="EMBL" id="CP001110">
    <property type="protein sequence ID" value="ACF43815.1"/>
    <property type="molecule type" value="Genomic_DNA"/>
</dbReference>
<reference evidence="2 3" key="1">
    <citation type="submission" date="2008-06" db="EMBL/GenBank/DDBJ databases">
        <title>Complete sequence of Pelodictyon phaeoclathratiforme BU-1.</title>
        <authorList>
            <consortium name="US DOE Joint Genome Institute"/>
            <person name="Lucas S."/>
            <person name="Copeland A."/>
            <person name="Lapidus A."/>
            <person name="Glavina del Rio T."/>
            <person name="Dalin E."/>
            <person name="Tice H."/>
            <person name="Bruce D."/>
            <person name="Goodwin L."/>
            <person name="Pitluck S."/>
            <person name="Schmutz J."/>
            <person name="Larimer F."/>
            <person name="Land M."/>
            <person name="Hauser L."/>
            <person name="Kyrpides N."/>
            <person name="Mikhailova N."/>
            <person name="Liu Z."/>
            <person name="Li T."/>
            <person name="Zhao F."/>
            <person name="Overmann J."/>
            <person name="Bryant D.A."/>
            <person name="Richardson P."/>
        </authorList>
    </citation>
    <scope>NUCLEOTIDE SEQUENCE [LARGE SCALE GENOMIC DNA]</scope>
    <source>
        <strain evidence="3">DSM 5477 / BU-1</strain>
    </source>
</reference>
<dbReference type="PANTHER" id="PTHR43883">
    <property type="entry name" value="SLR0207 PROTEIN"/>
    <property type="match status" value="1"/>
</dbReference>
<organism evidence="2 3">
    <name type="scientific">Pelodictyon phaeoclathratiforme (strain DSM 5477 / BU-1)</name>
    <dbReference type="NCBI Taxonomy" id="324925"/>
    <lineage>
        <taxon>Bacteria</taxon>
        <taxon>Pseudomonadati</taxon>
        <taxon>Chlorobiota</taxon>
        <taxon>Chlorobiia</taxon>
        <taxon>Chlorobiales</taxon>
        <taxon>Chlorobiaceae</taxon>
        <taxon>Chlorobium/Pelodictyon group</taxon>
        <taxon>Pelodictyon</taxon>
    </lineage>
</organism>
<dbReference type="eggNOG" id="COG0645">
    <property type="taxonomic scope" value="Bacteria"/>
</dbReference>
<dbReference type="Pfam" id="PF01636">
    <property type="entry name" value="APH"/>
    <property type="match status" value="1"/>
</dbReference>
<dbReference type="SUPFAM" id="SSF52540">
    <property type="entry name" value="P-loop containing nucleoside triphosphate hydrolases"/>
    <property type="match status" value="1"/>
</dbReference>
<dbReference type="OrthoDB" id="9810277at2"/>
<dbReference type="Pfam" id="PF13671">
    <property type="entry name" value="AAA_33"/>
    <property type="match status" value="1"/>
</dbReference>
<dbReference type="SUPFAM" id="SSF56112">
    <property type="entry name" value="Protein kinase-like (PK-like)"/>
    <property type="match status" value="1"/>
</dbReference>
<proteinExistence type="predicted"/>
<dbReference type="KEGG" id="pph:Ppha_1571"/>
<dbReference type="InterPro" id="IPR027417">
    <property type="entry name" value="P-loop_NTPase"/>
</dbReference>